<keyword evidence="4" id="KW-1133">Transmembrane helix</keyword>
<reference evidence="6" key="1">
    <citation type="submission" date="2016-06" db="EMBL/GenBank/DDBJ databases">
        <authorList>
            <person name="Cuomo C."/>
            <person name="Litvintseva A."/>
            <person name="Heitman J."/>
            <person name="Chen Y."/>
            <person name="Sun S."/>
            <person name="Springer D."/>
            <person name="Dromer F."/>
            <person name="Young S."/>
            <person name="Zeng Q."/>
            <person name="Chapman S."/>
            <person name="Gujja S."/>
            <person name="Saif S."/>
            <person name="Birren B."/>
        </authorList>
    </citation>
    <scope>NUCLEOTIDE SEQUENCE</scope>
    <source>
        <strain evidence="6">CBS 7841</strain>
    </source>
</reference>
<evidence type="ECO:0000256" key="3">
    <source>
        <dbReference type="ARBA" id="ARBA00022692"/>
    </source>
</evidence>
<dbReference type="OrthoDB" id="5788137at2759"/>
<evidence type="ECO:0000313" key="6">
    <source>
        <dbReference type="EMBL" id="WVN88418.1"/>
    </source>
</evidence>
<dbReference type="RefSeq" id="XP_066069118.1">
    <property type="nucleotide sequence ID" value="XM_066213021.1"/>
</dbReference>
<dbReference type="GO" id="GO:0006629">
    <property type="term" value="P:lipid metabolic process"/>
    <property type="evidence" value="ECO:0007669"/>
    <property type="project" value="InterPro"/>
</dbReference>
<comment type="similarity">
    <text evidence="2">Belongs to the steroid 5-alpha reductase family.</text>
</comment>
<dbReference type="Proteomes" id="UP000094043">
    <property type="component" value="Chromosome 4"/>
</dbReference>
<dbReference type="GO" id="GO:0016020">
    <property type="term" value="C:membrane"/>
    <property type="evidence" value="ECO:0007669"/>
    <property type="project" value="UniProtKB-SubCell"/>
</dbReference>
<dbReference type="AlphaFoldDB" id="A0A1E3IHU3"/>
<keyword evidence="7" id="KW-1185">Reference proteome</keyword>
<dbReference type="PANTHER" id="PTHR10556:SF43">
    <property type="entry name" value="STEROID 5-ALPHA-REDUCTASE DET2"/>
    <property type="match status" value="1"/>
</dbReference>
<dbReference type="Pfam" id="PF02544">
    <property type="entry name" value="Steroid_dh"/>
    <property type="match status" value="2"/>
</dbReference>
<dbReference type="GO" id="GO:0016627">
    <property type="term" value="F:oxidoreductase activity, acting on the CH-CH group of donors"/>
    <property type="evidence" value="ECO:0007669"/>
    <property type="project" value="InterPro"/>
</dbReference>
<name>A0A1E3IHU3_9TREE</name>
<dbReference type="EMBL" id="CP143787">
    <property type="protein sequence ID" value="WVN88418.1"/>
    <property type="molecule type" value="Genomic_DNA"/>
</dbReference>
<dbReference type="KEGG" id="cdep:91087838"/>
<gene>
    <name evidence="6" type="ORF">L203_103627</name>
</gene>
<reference evidence="6" key="3">
    <citation type="submission" date="2024-01" db="EMBL/GenBank/DDBJ databases">
        <authorList>
            <person name="Coelho M.A."/>
            <person name="David-Palma M."/>
            <person name="Shea T."/>
            <person name="Sun S."/>
            <person name="Cuomo C.A."/>
            <person name="Heitman J."/>
        </authorList>
    </citation>
    <scope>NUCLEOTIDE SEQUENCE</scope>
    <source>
        <strain evidence="6">CBS 7841</strain>
    </source>
</reference>
<dbReference type="VEuPathDB" id="FungiDB:L203_02774"/>
<dbReference type="InterPro" id="IPR039357">
    <property type="entry name" value="SRD5A/TECR"/>
</dbReference>
<proteinExistence type="inferred from homology"/>
<dbReference type="PANTHER" id="PTHR10556">
    <property type="entry name" value="3-OXO-5-ALPHA-STEROID 4-DEHYDROGENASE"/>
    <property type="match status" value="1"/>
</dbReference>
<evidence type="ECO:0000256" key="1">
    <source>
        <dbReference type="ARBA" id="ARBA00004141"/>
    </source>
</evidence>
<accession>A0A1E3IHU3</accession>
<keyword evidence="3" id="KW-0812">Transmembrane</keyword>
<dbReference type="PROSITE" id="PS50244">
    <property type="entry name" value="S5A_REDUCTASE"/>
    <property type="match status" value="1"/>
</dbReference>
<sequence>MIPPSHFFPALLTFHLFPLHAPITLFGLDAPFGRFSDHNSRLNINGNLAWSLMELVSPITFITTLFKNNHPPLNLSSHILAGLYLFHYAHRAIISPLVLSPKRSPLHLAVPLAAIIFNFLNGYLLALGLAFYPVKEPGWTFYLCIVGWAIGFFGNVYHDEILNDLRRPRDRRLILADLPEDKDTDAGRYKIPRGCLFEFVSFPNYLCEWLEWAAWSLAANPCPFIALPPFSSLLLTTGPTHTFLSILSQIYWPKNLLAPSWTFVLAEVASMLPRAIRGHEWYKKKFGDKYPKERKAVIPGIL</sequence>
<reference evidence="6" key="2">
    <citation type="journal article" date="2022" name="Elife">
        <title>Obligate sexual reproduction of a homothallic fungus closely related to the Cryptococcus pathogenic species complex.</title>
        <authorList>
            <person name="Passer A.R."/>
            <person name="Clancey S.A."/>
            <person name="Shea T."/>
            <person name="David-Palma M."/>
            <person name="Averette A.F."/>
            <person name="Boekhout T."/>
            <person name="Porcel B.M."/>
            <person name="Nowrousian M."/>
            <person name="Cuomo C.A."/>
            <person name="Sun S."/>
            <person name="Heitman J."/>
            <person name="Coelho M.A."/>
        </authorList>
    </citation>
    <scope>NUCLEOTIDE SEQUENCE</scope>
    <source>
        <strain evidence="6">CBS 7841</strain>
    </source>
</reference>
<evidence type="ECO:0000256" key="4">
    <source>
        <dbReference type="ARBA" id="ARBA00022989"/>
    </source>
</evidence>
<dbReference type="GeneID" id="91087838"/>
<evidence type="ECO:0000313" key="7">
    <source>
        <dbReference type="Proteomes" id="UP000094043"/>
    </source>
</evidence>
<keyword evidence="5" id="KW-0472">Membrane</keyword>
<evidence type="ECO:0000256" key="2">
    <source>
        <dbReference type="ARBA" id="ARBA00007742"/>
    </source>
</evidence>
<dbReference type="InterPro" id="IPR001104">
    <property type="entry name" value="3-oxo-5_a-steroid_4-DH_C"/>
</dbReference>
<comment type="subcellular location">
    <subcellularLocation>
        <location evidence="1">Membrane</location>
        <topology evidence="1">Multi-pass membrane protein</topology>
    </subcellularLocation>
</comment>
<protein>
    <submittedName>
        <fullName evidence="6">Uncharacterized protein</fullName>
    </submittedName>
</protein>
<organism evidence="6 7">
    <name type="scientific">Cryptococcus depauperatus CBS 7841</name>
    <dbReference type="NCBI Taxonomy" id="1295531"/>
    <lineage>
        <taxon>Eukaryota</taxon>
        <taxon>Fungi</taxon>
        <taxon>Dikarya</taxon>
        <taxon>Basidiomycota</taxon>
        <taxon>Agaricomycotina</taxon>
        <taxon>Tremellomycetes</taxon>
        <taxon>Tremellales</taxon>
        <taxon>Cryptococcaceae</taxon>
        <taxon>Cryptococcus</taxon>
    </lineage>
</organism>
<evidence type="ECO:0000256" key="5">
    <source>
        <dbReference type="ARBA" id="ARBA00023136"/>
    </source>
</evidence>